<dbReference type="Proteomes" id="UP001597244">
    <property type="component" value="Unassembled WGS sequence"/>
</dbReference>
<name>A0ABW4DSR6_9LACO</name>
<dbReference type="Pfam" id="PF09911">
    <property type="entry name" value="DUF2140"/>
    <property type="match status" value="1"/>
</dbReference>
<gene>
    <name evidence="2" type="ORF">ACFQ4L_09485</name>
</gene>
<comment type="caution">
    <text evidence="2">The sequence shown here is derived from an EMBL/GenBank/DDBJ whole genome shotgun (WGS) entry which is preliminary data.</text>
</comment>
<dbReference type="RefSeq" id="WP_125577825.1">
    <property type="nucleotide sequence ID" value="NZ_JBHTOF010000100.1"/>
</dbReference>
<dbReference type="InterPro" id="IPR018672">
    <property type="entry name" value="DUF2140"/>
</dbReference>
<protein>
    <submittedName>
        <fullName evidence="2">YpmS family protein</fullName>
    </submittedName>
</protein>
<feature type="transmembrane region" description="Helical" evidence="1">
    <location>
        <begin position="20"/>
        <end position="41"/>
    </location>
</feature>
<dbReference type="EMBL" id="JBHTOF010000100">
    <property type="protein sequence ID" value="MFD1466290.1"/>
    <property type="molecule type" value="Genomic_DNA"/>
</dbReference>
<accession>A0ABW4DSR6</accession>
<sequence length="203" mass="23084">MEQKTKRPTRKMRGVNIWKWLFLILLGLLLGTGIFLGTKLFTTPAQTTTAKDVARADDPVFTVEMTKKQVNSMVAFYLKHYLKDDSLKYKVTLSDRAILSGQFKFLGAKIPFTLSFDPFVLENGDVQLKAKQLAIGALPVKVSTVMNFVGHDYHFPKWVSLDTKKQTITLRLSKFKTDNGMSFRADHIDLDNDKIDFSAFLPE</sequence>
<organism evidence="2 3">
    <name type="scientific">Lapidilactobacillus mulanensis</name>
    <dbReference type="NCBI Taxonomy" id="2485999"/>
    <lineage>
        <taxon>Bacteria</taxon>
        <taxon>Bacillati</taxon>
        <taxon>Bacillota</taxon>
        <taxon>Bacilli</taxon>
        <taxon>Lactobacillales</taxon>
        <taxon>Lactobacillaceae</taxon>
        <taxon>Lapidilactobacillus</taxon>
    </lineage>
</organism>
<keyword evidence="1" id="KW-0472">Membrane</keyword>
<keyword evidence="3" id="KW-1185">Reference proteome</keyword>
<evidence type="ECO:0000256" key="1">
    <source>
        <dbReference type="SAM" id="Phobius"/>
    </source>
</evidence>
<keyword evidence="1" id="KW-1133">Transmembrane helix</keyword>
<evidence type="ECO:0000313" key="3">
    <source>
        <dbReference type="Proteomes" id="UP001597244"/>
    </source>
</evidence>
<keyword evidence="1" id="KW-0812">Transmembrane</keyword>
<evidence type="ECO:0000313" key="2">
    <source>
        <dbReference type="EMBL" id="MFD1466290.1"/>
    </source>
</evidence>
<proteinExistence type="predicted"/>
<reference evidence="3" key="1">
    <citation type="journal article" date="2019" name="Int. J. Syst. Evol. Microbiol.">
        <title>The Global Catalogue of Microorganisms (GCM) 10K type strain sequencing project: providing services to taxonomists for standard genome sequencing and annotation.</title>
        <authorList>
            <consortium name="The Broad Institute Genomics Platform"/>
            <consortium name="The Broad Institute Genome Sequencing Center for Infectious Disease"/>
            <person name="Wu L."/>
            <person name="Ma J."/>
        </authorList>
    </citation>
    <scope>NUCLEOTIDE SEQUENCE [LARGE SCALE GENOMIC DNA]</scope>
    <source>
        <strain evidence="3">CCM 8951</strain>
    </source>
</reference>